<proteinExistence type="predicted"/>
<protein>
    <submittedName>
        <fullName evidence="1">Uncharacterized protein</fullName>
    </submittedName>
</protein>
<dbReference type="RefSeq" id="XP_009838788.1">
    <property type="nucleotide sequence ID" value="XM_009840486.1"/>
</dbReference>
<gene>
    <name evidence="1" type="ORF">H257_13062</name>
</gene>
<accession>W4FVR0</accession>
<organism evidence="1">
    <name type="scientific">Aphanomyces astaci</name>
    <name type="common">Crayfish plague agent</name>
    <dbReference type="NCBI Taxonomy" id="112090"/>
    <lineage>
        <taxon>Eukaryota</taxon>
        <taxon>Sar</taxon>
        <taxon>Stramenopiles</taxon>
        <taxon>Oomycota</taxon>
        <taxon>Saprolegniomycetes</taxon>
        <taxon>Saprolegniales</taxon>
        <taxon>Verrucalvaceae</taxon>
        <taxon>Aphanomyces</taxon>
    </lineage>
</organism>
<sequence length="121" mass="13141">MGVQNSSISFATAPTQSPRSFRLLRSRWDFLGHILQYPVNPIGYVQGGPSGVQVHAPSFPLLSIGLDAPSRRCLAPSTLTSIPSSAPAPHVRHRPAGPSLHHRTAADKIRWIDLVRGFLTD</sequence>
<dbReference type="VEuPathDB" id="FungiDB:H257_13062"/>
<dbReference type="GeneID" id="20815058"/>
<evidence type="ECO:0000313" key="1">
    <source>
        <dbReference type="EMBL" id="ETV71600.1"/>
    </source>
</evidence>
<reference evidence="1" key="1">
    <citation type="submission" date="2013-12" db="EMBL/GenBank/DDBJ databases">
        <title>The Genome Sequence of Aphanomyces astaci APO3.</title>
        <authorList>
            <consortium name="The Broad Institute Genomics Platform"/>
            <person name="Russ C."/>
            <person name="Tyler B."/>
            <person name="van West P."/>
            <person name="Dieguez-Uribeondo J."/>
            <person name="Young S.K."/>
            <person name="Zeng Q."/>
            <person name="Gargeya S."/>
            <person name="Fitzgerald M."/>
            <person name="Abouelleil A."/>
            <person name="Alvarado L."/>
            <person name="Chapman S.B."/>
            <person name="Gainer-Dewar J."/>
            <person name="Goldberg J."/>
            <person name="Griggs A."/>
            <person name="Gujja S."/>
            <person name="Hansen M."/>
            <person name="Howarth C."/>
            <person name="Imamovic A."/>
            <person name="Ireland A."/>
            <person name="Larimer J."/>
            <person name="McCowan C."/>
            <person name="Murphy C."/>
            <person name="Pearson M."/>
            <person name="Poon T.W."/>
            <person name="Priest M."/>
            <person name="Roberts A."/>
            <person name="Saif S."/>
            <person name="Shea T."/>
            <person name="Sykes S."/>
            <person name="Wortman J."/>
            <person name="Nusbaum C."/>
            <person name="Birren B."/>
        </authorList>
    </citation>
    <scope>NUCLEOTIDE SEQUENCE [LARGE SCALE GENOMIC DNA]</scope>
    <source>
        <strain evidence="1">APO3</strain>
    </source>
</reference>
<name>W4FVR0_APHAT</name>
<dbReference type="EMBL" id="KI913158">
    <property type="protein sequence ID" value="ETV71600.1"/>
    <property type="molecule type" value="Genomic_DNA"/>
</dbReference>
<dbReference type="AlphaFoldDB" id="W4FVR0"/>